<dbReference type="EMBL" id="JACCHP010000001">
    <property type="protein sequence ID" value="MBH5396244.1"/>
    <property type="molecule type" value="Genomic_DNA"/>
</dbReference>
<name>A0ABS0PH93_9BRAD</name>
<dbReference type="PANTHER" id="PTHR34598:SF3">
    <property type="entry name" value="OXIDOREDUCTASE AN1597"/>
    <property type="match status" value="1"/>
</dbReference>
<proteinExistence type="predicted"/>
<evidence type="ECO:0000313" key="1">
    <source>
        <dbReference type="EMBL" id="MBH5396244.1"/>
    </source>
</evidence>
<comment type="caution">
    <text evidence="1">The sequence shown here is derived from an EMBL/GenBank/DDBJ whole genome shotgun (WGS) entry which is preliminary data.</text>
</comment>
<gene>
    <name evidence="1" type="ORF">HZZ13_00130</name>
</gene>
<organism evidence="1 2">
    <name type="scientific">Bradyrhizobium agreste</name>
    <dbReference type="NCBI Taxonomy" id="2751811"/>
    <lineage>
        <taxon>Bacteria</taxon>
        <taxon>Pseudomonadati</taxon>
        <taxon>Pseudomonadota</taxon>
        <taxon>Alphaproteobacteria</taxon>
        <taxon>Hyphomicrobiales</taxon>
        <taxon>Nitrobacteraceae</taxon>
        <taxon>Bradyrhizobium</taxon>
    </lineage>
</organism>
<evidence type="ECO:0000313" key="2">
    <source>
        <dbReference type="Proteomes" id="UP000807370"/>
    </source>
</evidence>
<dbReference type="PANTHER" id="PTHR34598">
    <property type="entry name" value="BLL6449 PROTEIN"/>
    <property type="match status" value="1"/>
</dbReference>
<dbReference type="NCBIfam" id="NF041278">
    <property type="entry name" value="CmcJ_NvfI_EfuI"/>
    <property type="match status" value="1"/>
</dbReference>
<dbReference type="InterPro" id="IPR044053">
    <property type="entry name" value="AsaB-like"/>
</dbReference>
<sequence>MLNYDVTIRDARPIVNELSLDKEGFVLVKHKTSCANELNAEGMGARYLDEMVPFIKNYFNASWVVPKRDGVIVRSAAQSAAPGVRGAAGMAHIDYASISVPMVAARENQTLGIPIRSYSRLMLIQAWRAVSPPPQDNLLTVCDHSTVPDADIVVHDYTSDTGSEWKSAVLHHNPLHRWYYFPEMAPDEVILFKGYDSEISCNAQAPHTGFDNRRAVPNAKPRESIEARFFVYFA</sequence>
<accession>A0ABS0PH93</accession>
<dbReference type="Proteomes" id="UP000807370">
    <property type="component" value="Unassembled WGS sequence"/>
</dbReference>
<reference evidence="1 2" key="1">
    <citation type="submission" date="2020-07" db="EMBL/GenBank/DDBJ databases">
        <title>Bradyrhizobium diversity isolated from nodules of indigenous legumes of Western Australia.</title>
        <authorList>
            <person name="Klepa M.S."/>
        </authorList>
    </citation>
    <scope>NUCLEOTIDE SEQUENCE [LARGE SCALE GENOMIC DNA]</scope>
    <source>
        <strain evidence="1 2">CNPSo 4010</strain>
    </source>
</reference>
<evidence type="ECO:0008006" key="3">
    <source>
        <dbReference type="Google" id="ProtNLM"/>
    </source>
</evidence>
<protein>
    <recommendedName>
        <fullName evidence="3">Methyltransferase</fullName>
    </recommendedName>
</protein>
<keyword evidence="2" id="KW-1185">Reference proteome</keyword>